<dbReference type="EMBL" id="CP122537">
    <property type="protein sequence ID" value="WGH78207.1"/>
    <property type="molecule type" value="Genomic_DNA"/>
</dbReference>
<dbReference type="SUPFAM" id="SSF53756">
    <property type="entry name" value="UDP-Glycosyltransferase/glycogen phosphorylase"/>
    <property type="match status" value="1"/>
</dbReference>
<evidence type="ECO:0000259" key="2">
    <source>
        <dbReference type="Pfam" id="PF06722"/>
    </source>
</evidence>
<dbReference type="Gene3D" id="3.40.50.2000">
    <property type="entry name" value="Glycogen Phosphorylase B"/>
    <property type="match status" value="2"/>
</dbReference>
<dbReference type="PANTHER" id="PTHR48050:SF13">
    <property type="entry name" value="STEROL 3-BETA-GLUCOSYLTRANSFERASE UGT80A2"/>
    <property type="match status" value="1"/>
</dbReference>
<dbReference type="InterPro" id="IPR010610">
    <property type="entry name" value="EryCIII-like_C"/>
</dbReference>
<evidence type="ECO:0000256" key="1">
    <source>
        <dbReference type="SAM" id="MobiDB-lite"/>
    </source>
</evidence>
<dbReference type="RefSeq" id="WP_279964928.1">
    <property type="nucleotide sequence ID" value="NZ_CP122537.1"/>
</dbReference>
<gene>
    <name evidence="3" type="ORF">P8627_14405</name>
</gene>
<feature type="domain" description="Erythromycin biosynthesis protein CIII-like C-terminal" evidence="2">
    <location>
        <begin position="338"/>
        <end position="433"/>
    </location>
</feature>
<dbReference type="InterPro" id="IPR002213">
    <property type="entry name" value="UDP_glucos_trans"/>
</dbReference>
<dbReference type="PANTHER" id="PTHR48050">
    <property type="entry name" value="STEROL 3-BETA-GLUCOSYLTRANSFERASE"/>
    <property type="match status" value="1"/>
</dbReference>
<evidence type="ECO:0000313" key="3">
    <source>
        <dbReference type="EMBL" id="WGH78207.1"/>
    </source>
</evidence>
<organism evidence="3 4">
    <name type="scientific">Jannaschia ovalis</name>
    <dbReference type="NCBI Taxonomy" id="3038773"/>
    <lineage>
        <taxon>Bacteria</taxon>
        <taxon>Pseudomonadati</taxon>
        <taxon>Pseudomonadota</taxon>
        <taxon>Alphaproteobacteria</taxon>
        <taxon>Rhodobacterales</taxon>
        <taxon>Roseobacteraceae</taxon>
        <taxon>Jannaschia</taxon>
    </lineage>
</organism>
<name>A0ABY8LA30_9RHOB</name>
<feature type="region of interest" description="Disordered" evidence="1">
    <location>
        <begin position="1"/>
        <end position="21"/>
    </location>
</feature>
<keyword evidence="4" id="KW-1185">Reference proteome</keyword>
<evidence type="ECO:0000313" key="4">
    <source>
        <dbReference type="Proteomes" id="UP001243420"/>
    </source>
</evidence>
<reference evidence="3 4" key="1">
    <citation type="submission" date="2023-04" db="EMBL/GenBank/DDBJ databases">
        <title>Jannaschia ovalis sp. nov., a marine bacterium isolated from sea tidal flat.</title>
        <authorList>
            <person name="Kwon D.Y."/>
            <person name="Kim J.-J."/>
        </authorList>
    </citation>
    <scope>NUCLEOTIDE SEQUENCE [LARGE SCALE GENOMIC DNA]</scope>
    <source>
        <strain evidence="3 4">GRR-S6-38</strain>
    </source>
</reference>
<dbReference type="CDD" id="cd03784">
    <property type="entry name" value="GT1_Gtf-like"/>
    <property type="match status" value="1"/>
</dbReference>
<dbReference type="InterPro" id="IPR050426">
    <property type="entry name" value="Glycosyltransferase_28"/>
</dbReference>
<accession>A0ABY8LA30</accession>
<proteinExistence type="predicted"/>
<protein>
    <submittedName>
        <fullName evidence="3">Glycosyltransferase</fullName>
    </submittedName>
</protein>
<sequence>MSDDMRTPPLPRGGVSRLPGLEGRIPDGTRAAVVLTTIGSLGDLYPVLSLARALEVLGVEARLALSPEDCDMARRWGLLATPVGPSQAEVCAALGVTRDEVAAQILHDPGPLISKVAIPMLPEMVEALRPLCVDAAAVTGTTFALNAPLAAELAGKPYVPLTLQPMLTLSALDPPRARGFGLAVRAPQGAVARAWNRALMTAGRGVLTLRHRRGLNRVRAGMGLPRFDGTPLLDHAGDVPLRLGHWSERFAPLPADAHPDLRLTGFPPPPVGDLPDALAAFLDAGPAPLVVTLGSIAQGLNGPDFWQEAVAMARAMGLRAVLLHGAAEVPGGPDLMALPYAPHAPLFPRAAAILHHGGMGTSAEALRSGRPQLVVPVGGDQPDNAARLADLGVAVTLSRKNFDAEAGEAALTGLLSRFDYPGAAELGEEIAAEDGAATGAALIAGIMRLPQREGLRVV</sequence>
<dbReference type="Pfam" id="PF06722">
    <property type="entry name" value="EryCIII-like_C"/>
    <property type="match status" value="1"/>
</dbReference>
<dbReference type="Proteomes" id="UP001243420">
    <property type="component" value="Chromosome"/>
</dbReference>